<proteinExistence type="predicted"/>
<protein>
    <submittedName>
        <fullName evidence="1">Ribulose-1,5-bisphosphate carboxylase/oxygenase large subunit</fullName>
    </submittedName>
</protein>
<evidence type="ECO:0000313" key="1">
    <source>
        <dbReference type="EMBL" id="AEU29667.1"/>
    </source>
</evidence>
<geneLocation type="chloroplast" evidence="1"/>
<dbReference type="EMBL" id="JN325707">
    <property type="protein sequence ID" value="AEU29667.1"/>
    <property type="molecule type" value="Genomic_DNA"/>
</dbReference>
<accession>G9GP79</accession>
<sequence length="32" mass="3667">NREFHLKKQGLLWLPNLLQVHGQLCGPMDLPA</sequence>
<keyword evidence="1" id="KW-0934">Plastid</keyword>
<keyword evidence="1" id="KW-0150">Chloroplast</keyword>
<feature type="non-terminal residue" evidence="1">
    <location>
        <position position="1"/>
    </location>
</feature>
<dbReference type="AlphaFoldDB" id="G9GP79"/>
<name>G9GP79_9VIRI</name>
<gene>
    <name evidence="1" type="primary">rbcL</name>
</gene>
<feature type="non-terminal residue" evidence="1">
    <location>
        <position position="32"/>
    </location>
</feature>
<reference evidence="1" key="1">
    <citation type="journal article" date="2011" name="Nature">
        <title>Antibiotic resistance is ancient.</title>
        <authorList>
            <person name="D'Costa V.M."/>
            <person name="King C.E."/>
            <person name="Kalan L."/>
            <person name="Morar M."/>
            <person name="Sung W.W."/>
            <person name="Schwarz C."/>
            <person name="Froese D."/>
            <person name="Zazula G."/>
            <person name="Calmels F."/>
            <person name="Debruyne R."/>
            <person name="Golding G.B."/>
            <person name="Poinar H.N."/>
            <person name="Wright G.D."/>
        </authorList>
    </citation>
    <scope>NUCLEOTIDE SEQUENCE</scope>
</reference>
<organism evidence="1">
    <name type="scientific">uncultured Streptophyta</name>
    <dbReference type="NCBI Taxonomy" id="260559"/>
    <lineage>
        <taxon>Eukaryota</taxon>
        <taxon>Viridiplantae</taxon>
        <taxon>Streptophyta</taxon>
        <taxon>environmental samples</taxon>
    </lineage>
</organism>